<dbReference type="PATRIC" id="fig|1590.144.peg.2758"/>
<feature type="transmembrane region" description="Helical" evidence="1">
    <location>
        <begin position="92"/>
        <end position="116"/>
    </location>
</feature>
<evidence type="ECO:0008006" key="4">
    <source>
        <dbReference type="Google" id="ProtNLM"/>
    </source>
</evidence>
<reference evidence="2 3" key="1">
    <citation type="submission" date="2016-08" db="EMBL/GenBank/DDBJ databases">
        <title>Genome sequencing of Lactobacillus plantarum JSA22, isolated from fermented soybean paste.</title>
        <authorList>
            <person name="Choi H.S."/>
        </authorList>
    </citation>
    <scope>NUCLEOTIDE SEQUENCE [LARGE SCALE GENOMIC DNA]</scope>
    <source>
        <strain evidence="2 3">JSA22</strain>
    </source>
</reference>
<sequence length="119" mass="13593">MNSYRRIQVIAGIYLLIYIAALYFSTGVQVGFKLDSNQLTGYVSCGLLLAVIMGSGFGKRLRVKKLFSILILVSCLIILGITRFNVVSFNEAFWYFILFVRYIPFIVLIETIIFIFDLD</sequence>
<proteinExistence type="predicted"/>
<evidence type="ECO:0000256" key="1">
    <source>
        <dbReference type="SAM" id="Phobius"/>
    </source>
</evidence>
<gene>
    <name evidence="2" type="ORF">LPJSA22_02883</name>
</gene>
<dbReference type="KEGG" id="lpb:SH83_13275"/>
<feature type="transmembrane region" description="Helical" evidence="1">
    <location>
        <begin position="7"/>
        <end position="27"/>
    </location>
</feature>
<feature type="transmembrane region" description="Helical" evidence="1">
    <location>
        <begin position="66"/>
        <end position="86"/>
    </location>
</feature>
<evidence type="ECO:0000313" key="2">
    <source>
        <dbReference type="EMBL" id="ODO62865.1"/>
    </source>
</evidence>
<dbReference type="RefSeq" id="WP_003643442.1">
    <property type="nucleotide sequence ID" value="NZ_AP028145.1"/>
</dbReference>
<dbReference type="AlphaFoldDB" id="A0A0G9F6H2"/>
<organism evidence="2 3">
    <name type="scientific">Lactiplantibacillus plantarum</name>
    <name type="common">Lactobacillus plantarum</name>
    <dbReference type="NCBI Taxonomy" id="1590"/>
    <lineage>
        <taxon>Bacteria</taxon>
        <taxon>Bacillati</taxon>
        <taxon>Bacillota</taxon>
        <taxon>Bacilli</taxon>
        <taxon>Lactobacillales</taxon>
        <taxon>Lactobacillaceae</taxon>
        <taxon>Lactiplantibacillus</taxon>
    </lineage>
</organism>
<keyword evidence="1" id="KW-1133">Transmembrane helix</keyword>
<protein>
    <recommendedName>
        <fullName evidence="4">Integral membrane protein</fullName>
    </recommendedName>
</protein>
<keyword evidence="1" id="KW-0812">Transmembrane</keyword>
<accession>A0A0G9F6H2</accession>
<dbReference type="EMBL" id="MCOL01000001">
    <property type="protein sequence ID" value="ODO62865.1"/>
    <property type="molecule type" value="Genomic_DNA"/>
</dbReference>
<keyword evidence="1" id="KW-0472">Membrane</keyword>
<dbReference type="Proteomes" id="UP000094892">
    <property type="component" value="Unassembled WGS sequence"/>
</dbReference>
<evidence type="ECO:0000313" key="3">
    <source>
        <dbReference type="Proteomes" id="UP000094892"/>
    </source>
</evidence>
<name>A0A0G9F6H2_LACPN</name>
<comment type="caution">
    <text evidence="2">The sequence shown here is derived from an EMBL/GenBank/DDBJ whole genome shotgun (WGS) entry which is preliminary data.</text>
</comment>
<feature type="transmembrane region" description="Helical" evidence="1">
    <location>
        <begin position="39"/>
        <end position="57"/>
    </location>
</feature>